<feature type="region of interest" description="Disordered" evidence="1">
    <location>
        <begin position="236"/>
        <end position="367"/>
    </location>
</feature>
<keyword evidence="3" id="KW-1185">Reference proteome</keyword>
<evidence type="ECO:0000256" key="1">
    <source>
        <dbReference type="SAM" id="MobiDB-lite"/>
    </source>
</evidence>
<reference evidence="2 3" key="1">
    <citation type="journal article" date="2020" name="J. Phycol.">
        <title>Comparative genome analysis reveals Cyanidiococcus gen. nov., a new extremophilic red algal genus sister to Cyanidioschyzon (Cyanidioschyzonaceae, Rhodophyta).</title>
        <authorList>
            <person name="Liu S.-L."/>
            <person name="Chiang Y.-R."/>
            <person name="Yoon H.S."/>
            <person name="Fu H.-Y."/>
        </authorList>
    </citation>
    <scope>NUCLEOTIDE SEQUENCE [LARGE SCALE GENOMIC DNA]</scope>
    <source>
        <strain evidence="2 3">THAL066</strain>
    </source>
</reference>
<organism evidence="2 3">
    <name type="scientific">Cyanidiococcus yangmingshanensis</name>
    <dbReference type="NCBI Taxonomy" id="2690220"/>
    <lineage>
        <taxon>Eukaryota</taxon>
        <taxon>Rhodophyta</taxon>
        <taxon>Bangiophyceae</taxon>
        <taxon>Cyanidiales</taxon>
        <taxon>Cyanidiaceae</taxon>
        <taxon>Cyanidiococcus</taxon>
    </lineage>
</organism>
<feature type="compositionally biased region" description="Basic and acidic residues" evidence="1">
    <location>
        <begin position="242"/>
        <end position="260"/>
    </location>
</feature>
<proteinExistence type="predicted"/>
<gene>
    <name evidence="2" type="ORF">F1559_005145</name>
</gene>
<dbReference type="EMBL" id="VWRR01000001">
    <property type="protein sequence ID" value="KAF6005541.1"/>
    <property type="molecule type" value="Genomic_DNA"/>
</dbReference>
<feature type="compositionally biased region" description="Low complexity" evidence="1">
    <location>
        <begin position="306"/>
        <end position="320"/>
    </location>
</feature>
<evidence type="ECO:0000313" key="2">
    <source>
        <dbReference type="EMBL" id="KAF6005541.1"/>
    </source>
</evidence>
<feature type="compositionally biased region" description="Basic residues" evidence="1">
    <location>
        <begin position="294"/>
        <end position="303"/>
    </location>
</feature>
<comment type="caution">
    <text evidence="2">The sequence shown here is derived from an EMBL/GenBank/DDBJ whole genome shotgun (WGS) entry which is preliminary data.</text>
</comment>
<evidence type="ECO:0000313" key="3">
    <source>
        <dbReference type="Proteomes" id="UP000530660"/>
    </source>
</evidence>
<accession>A0A7J7IT30</accession>
<sequence length="367" mass="41319">MPEDERTARELRRQRRRWAKARAAGDLSPLPTVRELRALVQTRLGPDEQVRFAARCAALSAKALVTLDETLTALSASTEVVPLNWDTDADKSIERVSKRFLADLERLQQVRGARKLSQLSVWTRVSRYMSYAERRARELMRHREYRLQAQSNTFLRQVMKMTRGTTIGPVYRRMAAHEHLEELADAAAEDGALSAPTRVVARILRRPESRFQLLLAKLEVGGELCSPEEQRLMLDLDVADPESQRESIRSNAKTPDETYHHQAMNQPDERSTSSSSESEDVTRLSAAEPTQEGRKRRVRRKRTGKEAAATSPASEAEVPARAQSETLLVEPVLEGASGTASTAKRRSTPNGVEARSIRKRTMLDETP</sequence>
<name>A0A7J7IT30_9RHOD</name>
<dbReference type="Proteomes" id="UP000530660">
    <property type="component" value="Unassembled WGS sequence"/>
</dbReference>
<protein>
    <submittedName>
        <fullName evidence="2">Uncharacterized protein</fullName>
    </submittedName>
</protein>
<dbReference type="AlphaFoldDB" id="A0A7J7IT30"/>
<dbReference type="OrthoDB" id="10591281at2759"/>